<reference evidence="3" key="1">
    <citation type="submission" date="2017-02" db="EMBL/GenBank/DDBJ databases">
        <authorList>
            <person name="Tafer H."/>
            <person name="Lopandic K."/>
        </authorList>
    </citation>
    <scope>NUCLEOTIDE SEQUENCE [LARGE SCALE GENOMIC DNA]</scope>
    <source>
        <strain evidence="3">CBS 366.77</strain>
    </source>
</reference>
<keyword evidence="1" id="KW-0175">Coiled coil</keyword>
<dbReference type="Proteomes" id="UP000266188">
    <property type="component" value="Unassembled WGS sequence"/>
</dbReference>
<comment type="caution">
    <text evidence="2">The sequence shown here is derived from an EMBL/GenBank/DDBJ whole genome shotgun (WGS) entry which is preliminary data.</text>
</comment>
<proteinExistence type="predicted"/>
<protein>
    <submittedName>
        <fullName evidence="2">Ankyrin repeat protein</fullName>
    </submittedName>
</protein>
<evidence type="ECO:0000313" key="3">
    <source>
        <dbReference type="Proteomes" id="UP000266188"/>
    </source>
</evidence>
<gene>
    <name evidence="2" type="ORF">PHISCL_07254</name>
</gene>
<feature type="coiled-coil region" evidence="1">
    <location>
        <begin position="48"/>
        <end position="75"/>
    </location>
</feature>
<organism evidence="2 3">
    <name type="scientific">Aspergillus sclerotialis</name>
    <dbReference type="NCBI Taxonomy" id="2070753"/>
    <lineage>
        <taxon>Eukaryota</taxon>
        <taxon>Fungi</taxon>
        <taxon>Dikarya</taxon>
        <taxon>Ascomycota</taxon>
        <taxon>Pezizomycotina</taxon>
        <taxon>Eurotiomycetes</taxon>
        <taxon>Eurotiomycetidae</taxon>
        <taxon>Eurotiales</taxon>
        <taxon>Aspergillaceae</taxon>
        <taxon>Aspergillus</taxon>
        <taxon>Aspergillus subgen. Polypaecilum</taxon>
    </lineage>
</organism>
<accession>A0A3A2ZM19</accession>
<dbReference type="STRING" id="2070753.A0A3A2ZM19"/>
<sequence>MADPLATASGIAGLLSLDTDVAKVTQNLDNLQSIFQALDVAVEERRLRADTQDLLQEVEKAVQKCEEIITELQVECDKFHKDSAAGLKDRIKVAGRRAAYPFRKSTLQKLEEDISDVRENLSFALDVLQLKSQGQIQDGISEVKSLVERTNASQTLSRFVAGLWRRMLLPTTTLCVRNVIQAQVCGSSTAVNF</sequence>
<evidence type="ECO:0000256" key="1">
    <source>
        <dbReference type="SAM" id="Coils"/>
    </source>
</evidence>
<keyword evidence="3" id="KW-1185">Reference proteome</keyword>
<name>A0A3A2ZM19_9EURO</name>
<dbReference type="EMBL" id="MVGC01000310">
    <property type="protein sequence ID" value="RJE20404.1"/>
    <property type="molecule type" value="Genomic_DNA"/>
</dbReference>
<dbReference type="OrthoDB" id="4772757at2759"/>
<dbReference type="AlphaFoldDB" id="A0A3A2ZM19"/>
<evidence type="ECO:0000313" key="2">
    <source>
        <dbReference type="EMBL" id="RJE20404.1"/>
    </source>
</evidence>